<dbReference type="AlphaFoldDB" id="A0A6C0K219"/>
<keyword evidence="1" id="KW-1133">Transmembrane helix</keyword>
<keyword evidence="1" id="KW-0472">Membrane</keyword>
<name>A0A6C0K219_9ZZZZ</name>
<proteinExistence type="predicted"/>
<keyword evidence="1" id="KW-0812">Transmembrane</keyword>
<evidence type="ECO:0000256" key="1">
    <source>
        <dbReference type="SAM" id="Phobius"/>
    </source>
</evidence>
<organism evidence="2">
    <name type="scientific">viral metagenome</name>
    <dbReference type="NCBI Taxonomy" id="1070528"/>
    <lineage>
        <taxon>unclassified sequences</taxon>
        <taxon>metagenomes</taxon>
        <taxon>organismal metagenomes</taxon>
    </lineage>
</organism>
<accession>A0A6C0K219</accession>
<feature type="transmembrane region" description="Helical" evidence="1">
    <location>
        <begin position="148"/>
        <end position="169"/>
    </location>
</feature>
<feature type="transmembrane region" description="Helical" evidence="1">
    <location>
        <begin position="123"/>
        <end position="142"/>
    </location>
</feature>
<reference evidence="2" key="1">
    <citation type="journal article" date="2020" name="Nature">
        <title>Giant virus diversity and host interactions through global metagenomics.</title>
        <authorList>
            <person name="Schulz F."/>
            <person name="Roux S."/>
            <person name="Paez-Espino D."/>
            <person name="Jungbluth S."/>
            <person name="Walsh D.A."/>
            <person name="Denef V.J."/>
            <person name="McMahon K.D."/>
            <person name="Konstantinidis K.T."/>
            <person name="Eloe-Fadrosh E.A."/>
            <person name="Kyrpides N.C."/>
            <person name="Woyke T."/>
        </authorList>
    </citation>
    <scope>NUCLEOTIDE SEQUENCE</scope>
    <source>
        <strain evidence="2">GVMAG-S-1101171-110</strain>
    </source>
</reference>
<protein>
    <submittedName>
        <fullName evidence="2">Uncharacterized protein</fullName>
    </submittedName>
</protein>
<evidence type="ECO:0000313" key="2">
    <source>
        <dbReference type="EMBL" id="QHU12095.1"/>
    </source>
</evidence>
<sequence length="243" mass="26956">MSLSTRINEAQQAADLEMTAFLAQMSDSERGAYAGENVGKALDRIRSIKQDRFNYLSEDMRGADNNVTSTAYYISRTGDLMNLTGDIDSVAVKQLTTSDINSDLIARQNEINEWSNENKLDTLFFLQILFLCLTFIASMVYLQSRGLISSYLLNLFIVLAAVFAVFVLVNRARFTAVRRDSRYWHKLRFNSAEAPNIKDDKCGPAVVVPTKKAKKKKSACPSDIASLLGDDVAELPVGWGGSS</sequence>
<dbReference type="EMBL" id="MN740798">
    <property type="protein sequence ID" value="QHU12095.1"/>
    <property type="molecule type" value="Genomic_DNA"/>
</dbReference>